<dbReference type="InterPro" id="IPR002021">
    <property type="entry name" value="Paramyx_ncap"/>
</dbReference>
<keyword evidence="7 9" id="KW-1035">Host cytoplasm</keyword>
<proteinExistence type="inferred from homology"/>
<dbReference type="GO" id="GO:1990904">
    <property type="term" value="C:ribonucleoprotein complex"/>
    <property type="evidence" value="ECO:0007669"/>
    <property type="project" value="UniProtKB-KW"/>
</dbReference>
<dbReference type="Pfam" id="PF00973">
    <property type="entry name" value="Paramyxo_ncap"/>
    <property type="match status" value="1"/>
</dbReference>
<evidence type="ECO:0000256" key="1">
    <source>
        <dbReference type="ARBA" id="ARBA00007642"/>
    </source>
</evidence>
<keyword evidence="2 9" id="KW-1139">Helical capsid protein</keyword>
<evidence type="ECO:0000256" key="10">
    <source>
        <dbReference type="SAM" id="MobiDB-lite"/>
    </source>
</evidence>
<dbReference type="Proteomes" id="UP001266981">
    <property type="component" value="Segment"/>
</dbReference>
<accession>A0A8T9KLE3</accession>
<dbReference type="GO" id="GO:0003723">
    <property type="term" value="F:RNA binding"/>
    <property type="evidence" value="ECO:0007669"/>
    <property type="project" value="UniProtKB-KW"/>
</dbReference>
<evidence type="ECO:0000256" key="6">
    <source>
        <dbReference type="ARBA" id="ARBA00023086"/>
    </source>
</evidence>
<keyword evidence="5 9" id="KW-0694">RNA-binding</keyword>
<comment type="subunit">
    <text evidence="9">Homomultimer; forms the nucleocapsid. Binds to the viral genomic RNA. N0 interacts with the phosphoprotein (via N-terminus); this interaction allows P to chaperon N0 to avoid N polymerization before encapsidation. Interacts as N-RNA template with the phosphoprotein (via C-terminus); this interaction positions the polymerase on the template.</text>
</comment>
<dbReference type="GO" id="GO:0019013">
    <property type="term" value="C:viral nucleocapsid"/>
    <property type="evidence" value="ECO:0007669"/>
    <property type="project" value="UniProtKB-KW"/>
</dbReference>
<evidence type="ECO:0000256" key="9">
    <source>
        <dbReference type="RuleBase" id="RU361245"/>
    </source>
</evidence>
<evidence type="ECO:0000256" key="5">
    <source>
        <dbReference type="ARBA" id="ARBA00022884"/>
    </source>
</evidence>
<evidence type="ECO:0000256" key="7">
    <source>
        <dbReference type="ARBA" id="ARBA00023200"/>
    </source>
</evidence>
<evidence type="ECO:0000313" key="11">
    <source>
        <dbReference type="EMBL" id="UOL48911.1"/>
    </source>
</evidence>
<comment type="subcellular location">
    <subcellularLocation>
        <location evidence="9">Virion</location>
    </subcellularLocation>
    <subcellularLocation>
        <location evidence="9">Host cytoplasm</location>
    </subcellularLocation>
</comment>
<feature type="region of interest" description="Disordered" evidence="10">
    <location>
        <begin position="538"/>
        <end position="568"/>
    </location>
</feature>
<reference evidence="11" key="1">
    <citation type="submission" date="2021-12" db="EMBL/GenBank/DDBJ databases">
        <authorList>
            <person name="Tan Z.-Z."/>
            <person name="Pan Y.-F."/>
            <person name="Zhang Y.-Z."/>
        </authorList>
    </citation>
    <scope>NUCLEOTIDE SEQUENCE</scope>
    <source>
        <strain evidence="11">WFS_ZhuWei</strain>
    </source>
</reference>
<feature type="compositionally biased region" description="Low complexity" evidence="10">
    <location>
        <begin position="547"/>
        <end position="558"/>
    </location>
</feature>
<dbReference type="GO" id="GO:0030430">
    <property type="term" value="C:host cell cytoplasm"/>
    <property type="evidence" value="ECO:0007669"/>
    <property type="project" value="UniProtKB-SubCell"/>
</dbReference>
<evidence type="ECO:0000256" key="4">
    <source>
        <dbReference type="ARBA" id="ARBA00022844"/>
    </source>
</evidence>
<evidence type="ECO:0000256" key="2">
    <source>
        <dbReference type="ARBA" id="ARBA00022497"/>
    </source>
</evidence>
<sequence>MAFKNIKNLGSKILIFGLSLGLFTMSKLNDALNEFRDFKTHAPTRGILGGTFDGLKRRVVVLIPNTTDIEERWNITLLLLALAWSNISSGSVITGALLSLLTMFSENPISLVRILGDDPDINVQVFEVTNADRGRPEIAARGADYRDVAEDYKRAFDSGPKGRGYVSPFSNERDRPDTERVRSAEGFQVAVSSIIIQIWTLLAKAVTAPDTARASENRRWLKFTQQRRVSETFRLVPEWLDVARTRIAEDISIRRFMVEVLVDIRSTPGTKSRLIEMIADIGNYIQEAGLAGFFLTIKFGIETKYPALALNEFQSDLSTVLSLMKLYKSIGEKAPFMVLLEESIQTKFAPGNYPLLWSYAMGVGSVLDPALGNLNFHRGYVATAYFHLGQEIVGQMSGNVDTSLADDLGITQEQRDELKRIIHEENPAPTGAARLPRAGLQNAPQAIEPADGMIGVRAADDDRIFASDGRVEAPIRRTAAAGLGSQAGQSNQTWSSARPGLFEFNRELEIMTNGSQQGVMNGSRDAREAFLSDLEELYKETANRARPQQQQSKPNNQQTASELELING</sequence>
<dbReference type="GO" id="GO:0019029">
    <property type="term" value="C:helical viral capsid"/>
    <property type="evidence" value="ECO:0007669"/>
    <property type="project" value="UniProtKB-KW"/>
</dbReference>
<keyword evidence="12" id="KW-1185">Reference proteome</keyword>
<keyword evidence="4 9" id="KW-0946">Virion</keyword>
<dbReference type="GO" id="GO:0005198">
    <property type="term" value="F:structural molecule activity"/>
    <property type="evidence" value="ECO:0007669"/>
    <property type="project" value="InterPro"/>
</dbReference>
<organism evidence="11 12">
    <name type="scientific">Wufeng Typhlomys cinereus jeilongvirus 1</name>
    <dbReference type="NCBI Taxonomy" id="2928989"/>
    <lineage>
        <taxon>Viruses</taxon>
        <taxon>Riboviria</taxon>
        <taxon>Orthornavirae</taxon>
        <taxon>Negarnaviricota</taxon>
        <taxon>Haploviricotina</taxon>
        <taxon>Monjiviricetes</taxon>
        <taxon>Mononegavirales</taxon>
        <taxon>Paramyxoviridae</taxon>
        <taxon>Orthoparamyxovirinae</taxon>
        <taxon>Jeilongvirus</taxon>
        <taxon>Jeilongvirus typhlomysis</taxon>
    </lineage>
</organism>
<evidence type="ECO:0000256" key="8">
    <source>
        <dbReference type="ARBA" id="ARBA00023274"/>
    </source>
</evidence>
<keyword evidence="6 9" id="KW-0543">Viral nucleoprotein</keyword>
<dbReference type="EMBL" id="OM030331">
    <property type="protein sequence ID" value="UOL48911.1"/>
    <property type="molecule type" value="Viral_cRNA"/>
</dbReference>
<comment type="similarity">
    <text evidence="1 9">Belongs to the paramyxoviruses nucleocapsid family.</text>
</comment>
<keyword evidence="3 9" id="KW-0167">Capsid protein</keyword>
<protein>
    <recommendedName>
        <fullName evidence="9">Nucleocapsid</fullName>
    </recommendedName>
    <alternativeName>
        <fullName evidence="9">Nucleocapsid protein</fullName>
    </alternativeName>
</protein>
<evidence type="ECO:0000313" key="12">
    <source>
        <dbReference type="Proteomes" id="UP001266981"/>
    </source>
</evidence>
<keyword evidence="8 9" id="KW-0687">Ribonucleoprotein</keyword>
<comment type="function">
    <text evidence="9">Forms the helical nucleocapsid (NC), protecting the genome from nucleases.</text>
</comment>
<evidence type="ECO:0000256" key="3">
    <source>
        <dbReference type="ARBA" id="ARBA00022561"/>
    </source>
</evidence>
<name>A0A8T9KLE3_9MONO</name>